<evidence type="ECO:0000256" key="1">
    <source>
        <dbReference type="SAM" id="Coils"/>
    </source>
</evidence>
<dbReference type="RefSeq" id="WP_123890875.1">
    <property type="nucleotide sequence ID" value="NZ_RKKU01000026.1"/>
</dbReference>
<reference evidence="3 4" key="1">
    <citation type="submission" date="2018-11" db="EMBL/GenBank/DDBJ databases">
        <authorList>
            <person name="Jang G.I."/>
            <person name="Hwang C.Y."/>
        </authorList>
    </citation>
    <scope>NUCLEOTIDE SEQUENCE [LARGE SCALE GENOMIC DNA]</scope>
    <source>
        <strain evidence="3 4">SSM26</strain>
    </source>
</reference>
<dbReference type="Pfam" id="PF16289">
    <property type="entry name" value="PIN_12"/>
    <property type="match status" value="1"/>
</dbReference>
<sequence length="357" mass="40670">MPLYTRNVFIDTEPFVKAGLDFSSKTIESFKGLCGDGELKHITSTIVVKEVQRKISEQIREAVSGVADFRRKAKTLKNSNNQVVKNLFEELDQKLIEDEALHVFGDFLSASRTKIVDLKKVDANEVMDMYFERKPPFINEKKKNEFRDAFSLLAINSAIPDGDKIYVISADADHIAYCEENPKFISVDSLSKFLDLYNAHADNRTQFIKEFLDEQVDEIKQEIKSQIEAAEAYNDSAWEHSEVDSFSIEDVEDFEPEIVFIDDEECQIVFDVNVNYVVSVTGPDYANGTYDKEDGVTYTFDDATRVENGDREFSVEVYLSYEAGGGCFVNKDMQIIVKDLSGGIDFCVEENSSDYYY</sequence>
<dbReference type="EMBL" id="RKKU01000026">
    <property type="protein sequence ID" value="ROZ81877.1"/>
    <property type="molecule type" value="Genomic_DNA"/>
</dbReference>
<protein>
    <recommendedName>
        <fullName evidence="2">DUF4935 domain-containing protein</fullName>
    </recommendedName>
</protein>
<gene>
    <name evidence="3" type="ORF">EF096_16445</name>
</gene>
<evidence type="ECO:0000259" key="2">
    <source>
        <dbReference type="Pfam" id="PF16289"/>
    </source>
</evidence>
<evidence type="ECO:0000313" key="4">
    <source>
        <dbReference type="Proteomes" id="UP000275199"/>
    </source>
</evidence>
<keyword evidence="4" id="KW-1185">Reference proteome</keyword>
<feature type="coiled-coil region" evidence="1">
    <location>
        <begin position="209"/>
        <end position="236"/>
    </location>
</feature>
<feature type="domain" description="DUF4935" evidence="2">
    <location>
        <begin position="8"/>
        <end position="173"/>
    </location>
</feature>
<name>A0ABX9XEA5_9PSED</name>
<proteinExistence type="predicted"/>
<evidence type="ECO:0000313" key="3">
    <source>
        <dbReference type="EMBL" id="ROZ81877.1"/>
    </source>
</evidence>
<comment type="caution">
    <text evidence="3">The sequence shown here is derived from an EMBL/GenBank/DDBJ whole genome shotgun (WGS) entry which is preliminary data.</text>
</comment>
<organism evidence="3 4">
    <name type="scientific">Pseudomonas neustonica</name>
    <dbReference type="NCBI Taxonomy" id="2487346"/>
    <lineage>
        <taxon>Bacteria</taxon>
        <taxon>Pseudomonadati</taxon>
        <taxon>Pseudomonadota</taxon>
        <taxon>Gammaproteobacteria</taxon>
        <taxon>Pseudomonadales</taxon>
        <taxon>Pseudomonadaceae</taxon>
        <taxon>Pseudomonas</taxon>
    </lineage>
</organism>
<dbReference type="Proteomes" id="UP000275199">
    <property type="component" value="Unassembled WGS sequence"/>
</dbReference>
<dbReference type="InterPro" id="IPR032557">
    <property type="entry name" value="DUF4935"/>
</dbReference>
<accession>A0ABX9XEA5</accession>
<keyword evidence="1" id="KW-0175">Coiled coil</keyword>